<evidence type="ECO:0000256" key="4">
    <source>
        <dbReference type="ARBA" id="ARBA00022968"/>
    </source>
</evidence>
<comment type="subcellular location">
    <subcellularLocation>
        <location evidence="1">Golgi apparatus membrane</location>
        <topology evidence="1">Single-pass type II membrane protein</topology>
    </subcellularLocation>
</comment>
<keyword evidence="10" id="KW-1185">Reference proteome</keyword>
<protein>
    <submittedName>
        <fullName evidence="8">Arabinosyltransferase ARAD1</fullName>
    </submittedName>
</protein>
<gene>
    <name evidence="9" type="ORF">M6B38_144275</name>
    <name evidence="8" type="ORF">M6B38_147710</name>
</gene>
<keyword evidence="4" id="KW-0735">Signal-anchor</keyword>
<dbReference type="InterPro" id="IPR040911">
    <property type="entry name" value="Exostosin_GT47"/>
</dbReference>
<comment type="caution">
    <text evidence="8">The sequence shown here is derived from an EMBL/GenBank/DDBJ whole genome shotgun (WGS) entry which is preliminary data.</text>
</comment>
<dbReference type="PANTHER" id="PTHR11062:SF249">
    <property type="entry name" value="OS08G0438600 PROTEIN"/>
    <property type="match status" value="1"/>
</dbReference>
<evidence type="ECO:0000313" key="9">
    <source>
        <dbReference type="EMBL" id="KAJ6813452.1"/>
    </source>
</evidence>
<evidence type="ECO:0000256" key="1">
    <source>
        <dbReference type="ARBA" id="ARBA00004323"/>
    </source>
</evidence>
<dbReference type="InterPro" id="IPR004263">
    <property type="entry name" value="Exostosin"/>
</dbReference>
<evidence type="ECO:0000313" key="10">
    <source>
        <dbReference type="Proteomes" id="UP001140949"/>
    </source>
</evidence>
<dbReference type="EMBL" id="JANAVB010031019">
    <property type="protein sequence ID" value="KAJ6812472.1"/>
    <property type="molecule type" value="Genomic_DNA"/>
</dbReference>
<dbReference type="Proteomes" id="UP001140949">
    <property type="component" value="Unassembled WGS sequence"/>
</dbReference>
<sequence>MAEKSSHFVCRKTLFFLFAMATLFFFLSWFFLLGSTTTSTTTTDASSFIEDQDPNPSLQLHTTLQPDLDPEPGAKGCDWESAVLKVFMYDLPLDFHFGLLDWRPEGDSVWPDLAREVPHYPGGLNLQHSVEYWLTLDLLSSALGNRTGPCAAVRVLDSRLADVVFVPFFSSLSYNRYSKPKPPERLARNKALQERLVKFLAEQEEWKRSGGRDHVILAHHPNSMLESRMRLWPCMFVLSDFGRYPPNVANVEKDVVAPYRHMVRSYANDSSDFDSRTTLMYFQGAIHRKDGGHIREELYRLLRNEKDVHFSSGSLQQNGISQATRGMRSSKFCLNIAGDTPSSNRLFDAIASHCVPVIISDGIELPYEDVLEYSEFCVFVRSSDATKKGYLVNLVRGIGREQWTRMWERLKEVEGMFEYRYPSRKDDAVQMIWQAVARKVPFVRLKLHRLKRFAQAEDGPKRRRRFSRLRTRH</sequence>
<comment type="similarity">
    <text evidence="2">Belongs to the glycosyltransferase 47 family.</text>
</comment>
<dbReference type="GO" id="GO:0016757">
    <property type="term" value="F:glycosyltransferase activity"/>
    <property type="evidence" value="ECO:0007669"/>
    <property type="project" value="UniProtKB-KW"/>
</dbReference>
<evidence type="ECO:0000256" key="3">
    <source>
        <dbReference type="ARBA" id="ARBA00022676"/>
    </source>
</evidence>
<dbReference type="AlphaFoldDB" id="A0AAX6F7R5"/>
<dbReference type="EMBL" id="JANAVB010030417">
    <property type="protein sequence ID" value="KAJ6813452.1"/>
    <property type="molecule type" value="Genomic_DNA"/>
</dbReference>
<feature type="domain" description="Exostosin GT47" evidence="7">
    <location>
        <begin position="83"/>
        <end position="392"/>
    </location>
</feature>
<accession>A0AAX6F7R5</accession>
<reference evidence="8" key="2">
    <citation type="submission" date="2023-04" db="EMBL/GenBank/DDBJ databases">
        <authorList>
            <person name="Bruccoleri R.E."/>
            <person name="Oakeley E.J."/>
            <person name="Faust A.-M."/>
            <person name="Dessus-Babus S."/>
            <person name="Altorfer M."/>
            <person name="Burckhardt D."/>
            <person name="Oertli M."/>
            <person name="Naumann U."/>
            <person name="Petersen F."/>
            <person name="Wong J."/>
        </authorList>
    </citation>
    <scope>NUCLEOTIDE SEQUENCE</scope>
    <source>
        <strain evidence="8">GSM-AAB239-AS_SAM_17_03QT</strain>
        <tissue evidence="8">Leaf</tissue>
    </source>
</reference>
<dbReference type="PANTHER" id="PTHR11062">
    <property type="entry name" value="EXOSTOSIN HEPARAN SULFATE GLYCOSYLTRANSFERASE -RELATED"/>
    <property type="match status" value="1"/>
</dbReference>
<evidence type="ECO:0000313" key="8">
    <source>
        <dbReference type="EMBL" id="KAJ6812472.1"/>
    </source>
</evidence>
<keyword evidence="3" id="KW-0328">Glycosyltransferase</keyword>
<keyword evidence="3" id="KW-0808">Transferase</keyword>
<keyword evidence="5" id="KW-0333">Golgi apparatus</keyword>
<organism evidence="8 10">
    <name type="scientific">Iris pallida</name>
    <name type="common">Sweet iris</name>
    <dbReference type="NCBI Taxonomy" id="29817"/>
    <lineage>
        <taxon>Eukaryota</taxon>
        <taxon>Viridiplantae</taxon>
        <taxon>Streptophyta</taxon>
        <taxon>Embryophyta</taxon>
        <taxon>Tracheophyta</taxon>
        <taxon>Spermatophyta</taxon>
        <taxon>Magnoliopsida</taxon>
        <taxon>Liliopsida</taxon>
        <taxon>Asparagales</taxon>
        <taxon>Iridaceae</taxon>
        <taxon>Iridoideae</taxon>
        <taxon>Irideae</taxon>
        <taxon>Iris</taxon>
    </lineage>
</organism>
<proteinExistence type="inferred from homology"/>
<feature type="region of interest" description="Disordered" evidence="6">
    <location>
        <begin position="44"/>
        <end position="65"/>
    </location>
</feature>
<reference evidence="8" key="1">
    <citation type="journal article" date="2023" name="GigaByte">
        <title>Genome assembly of the bearded iris, Iris pallida Lam.</title>
        <authorList>
            <person name="Bruccoleri R.E."/>
            <person name="Oakeley E.J."/>
            <person name="Faust A.M.E."/>
            <person name="Altorfer M."/>
            <person name="Dessus-Babus S."/>
            <person name="Burckhardt D."/>
            <person name="Oertli M."/>
            <person name="Naumann U."/>
            <person name="Petersen F."/>
            <person name="Wong J."/>
        </authorList>
    </citation>
    <scope>NUCLEOTIDE SEQUENCE</scope>
    <source>
        <strain evidence="8">GSM-AAB239-AS_SAM_17_03QT</strain>
    </source>
</reference>
<evidence type="ECO:0000256" key="2">
    <source>
        <dbReference type="ARBA" id="ARBA00010271"/>
    </source>
</evidence>
<name>A0AAX6F7R5_IRIPA</name>
<evidence type="ECO:0000256" key="5">
    <source>
        <dbReference type="ARBA" id="ARBA00023034"/>
    </source>
</evidence>
<dbReference type="Pfam" id="PF03016">
    <property type="entry name" value="Exostosin_GT47"/>
    <property type="match status" value="1"/>
</dbReference>
<dbReference type="GO" id="GO:0000139">
    <property type="term" value="C:Golgi membrane"/>
    <property type="evidence" value="ECO:0007669"/>
    <property type="project" value="UniProtKB-SubCell"/>
</dbReference>
<evidence type="ECO:0000256" key="6">
    <source>
        <dbReference type="SAM" id="MobiDB-lite"/>
    </source>
</evidence>
<feature type="compositionally biased region" description="Polar residues" evidence="6">
    <location>
        <begin position="54"/>
        <end position="65"/>
    </location>
</feature>
<keyword evidence="4" id="KW-0812">Transmembrane</keyword>
<evidence type="ECO:0000259" key="7">
    <source>
        <dbReference type="Pfam" id="PF03016"/>
    </source>
</evidence>